<evidence type="ECO:0000313" key="3">
    <source>
        <dbReference type="Proteomes" id="UP000477782"/>
    </source>
</evidence>
<dbReference type="InterPro" id="IPR051534">
    <property type="entry name" value="CBASS_pafABC_assoc_protein"/>
</dbReference>
<name>A0A6M0QU37_9RHOB</name>
<dbReference type="EMBL" id="JAAIVJ010000006">
    <property type="protein sequence ID" value="NEY90925.1"/>
    <property type="molecule type" value="Genomic_DNA"/>
</dbReference>
<keyword evidence="3" id="KW-1185">Reference proteome</keyword>
<sequence>MAKRKTAGPQSFALQAMDADGILRLATGLSRAEYDAMLARRNLIRFLVACSGCLKLTRALGRALGLRRRDLRAEIDGWLCEPGPHHGQILWAGRNRLVGSSAATGPLIFDLDGAQLALIFAALKQAQDLSLSTTQSENYAVLRNRLSFMLPPTLRQLVDVAAPPVAPGLEGEEPAALAPVVDAIRQWRRLRLRYEAASGAITERTLWPLVLHYRDACLVGWCELRGEYRSFRFDRMLEVDVLPDSPPRLRAAVLAEWKATQWRD</sequence>
<protein>
    <submittedName>
        <fullName evidence="2">WYL domain-containing protein</fullName>
    </submittedName>
</protein>
<feature type="domain" description="WYL" evidence="1">
    <location>
        <begin position="176"/>
        <end position="241"/>
    </location>
</feature>
<gene>
    <name evidence="2" type="ORF">G4Z14_11510</name>
</gene>
<dbReference type="RefSeq" id="WP_164625851.1">
    <property type="nucleotide sequence ID" value="NZ_JAAIVJ010000006.1"/>
</dbReference>
<evidence type="ECO:0000313" key="2">
    <source>
        <dbReference type="EMBL" id="NEY90925.1"/>
    </source>
</evidence>
<dbReference type="PANTHER" id="PTHR34580">
    <property type="match status" value="1"/>
</dbReference>
<reference evidence="2 3" key="1">
    <citation type="submission" date="2020-02" db="EMBL/GenBank/DDBJ databases">
        <authorList>
            <person name="Chen W.-M."/>
        </authorList>
    </citation>
    <scope>NUCLEOTIDE SEQUENCE [LARGE SCALE GENOMIC DNA]</scope>
    <source>
        <strain evidence="2 3">KMS-5</strain>
    </source>
</reference>
<accession>A0A6M0QU37</accession>
<dbReference type="InterPro" id="IPR026881">
    <property type="entry name" value="WYL_dom"/>
</dbReference>
<evidence type="ECO:0000259" key="1">
    <source>
        <dbReference type="Pfam" id="PF13280"/>
    </source>
</evidence>
<dbReference type="Proteomes" id="UP000477782">
    <property type="component" value="Unassembled WGS sequence"/>
</dbReference>
<dbReference type="PANTHER" id="PTHR34580:SF3">
    <property type="entry name" value="PROTEIN PAFB"/>
    <property type="match status" value="1"/>
</dbReference>
<dbReference type="Pfam" id="PF13280">
    <property type="entry name" value="WYL"/>
    <property type="match status" value="1"/>
</dbReference>
<dbReference type="AlphaFoldDB" id="A0A6M0QU37"/>
<organism evidence="2 3">
    <name type="scientific">Tabrizicola oligotrophica</name>
    <dbReference type="NCBI Taxonomy" id="2710650"/>
    <lineage>
        <taxon>Bacteria</taxon>
        <taxon>Pseudomonadati</taxon>
        <taxon>Pseudomonadota</taxon>
        <taxon>Alphaproteobacteria</taxon>
        <taxon>Rhodobacterales</taxon>
        <taxon>Paracoccaceae</taxon>
        <taxon>Tabrizicola</taxon>
    </lineage>
</organism>
<comment type="caution">
    <text evidence="2">The sequence shown here is derived from an EMBL/GenBank/DDBJ whole genome shotgun (WGS) entry which is preliminary data.</text>
</comment>
<dbReference type="PROSITE" id="PS52050">
    <property type="entry name" value="WYL"/>
    <property type="match status" value="1"/>
</dbReference>
<proteinExistence type="predicted"/>